<sequence length="60" mass="6928">MLYFSYFNAIYISNASGLSPQTRHALEEITKLPRQYRHTIDLINTPTQTEKNLEMIALVA</sequence>
<comment type="caution">
    <text evidence="1">The sequence shown here is derived from an EMBL/GenBank/DDBJ whole genome shotgun (WGS) entry which is preliminary data.</text>
</comment>
<organism evidence="1 2">
    <name type="scientific">Bartonella pachyuromydis</name>
    <dbReference type="NCBI Taxonomy" id="931097"/>
    <lineage>
        <taxon>Bacteria</taxon>
        <taxon>Pseudomonadati</taxon>
        <taxon>Pseudomonadota</taxon>
        <taxon>Alphaproteobacteria</taxon>
        <taxon>Hyphomicrobiales</taxon>
        <taxon>Bartonellaceae</taxon>
        <taxon>Bartonella</taxon>
    </lineage>
</organism>
<dbReference type="Proteomes" id="UP001501699">
    <property type="component" value="Unassembled WGS sequence"/>
</dbReference>
<reference evidence="2" key="1">
    <citation type="journal article" date="2019" name="Int. J. Syst. Evol. Microbiol.">
        <title>The Global Catalogue of Microorganisms (GCM) 10K type strain sequencing project: providing services to taxonomists for standard genome sequencing and annotation.</title>
        <authorList>
            <consortium name="The Broad Institute Genomics Platform"/>
            <consortium name="The Broad Institute Genome Sequencing Center for Infectious Disease"/>
            <person name="Wu L."/>
            <person name="Ma J."/>
        </authorList>
    </citation>
    <scope>NUCLEOTIDE SEQUENCE [LARGE SCALE GENOMIC DNA]</scope>
    <source>
        <strain evidence="2">JCM 17714</strain>
    </source>
</reference>
<dbReference type="RefSeq" id="WP_345119224.1">
    <property type="nucleotide sequence ID" value="NZ_BAABJA010000008.1"/>
</dbReference>
<proteinExistence type="predicted"/>
<accession>A0ABP8VIF9</accession>
<gene>
    <name evidence="1" type="ORF">GCM10023262_11910</name>
</gene>
<name>A0ABP8VIF9_9HYPH</name>
<keyword evidence="2" id="KW-1185">Reference proteome</keyword>
<evidence type="ECO:0000313" key="1">
    <source>
        <dbReference type="EMBL" id="GAA4664777.1"/>
    </source>
</evidence>
<protein>
    <submittedName>
        <fullName evidence="1">Uncharacterized protein</fullName>
    </submittedName>
</protein>
<dbReference type="EMBL" id="BAABJA010000008">
    <property type="protein sequence ID" value="GAA4664777.1"/>
    <property type="molecule type" value="Genomic_DNA"/>
</dbReference>
<evidence type="ECO:0000313" key="2">
    <source>
        <dbReference type="Proteomes" id="UP001501699"/>
    </source>
</evidence>